<organism evidence="3 4">
    <name type="scientific">Ensete ventricosum</name>
    <name type="common">Abyssinian banana</name>
    <name type="synonym">Musa ensete</name>
    <dbReference type="NCBI Taxonomy" id="4639"/>
    <lineage>
        <taxon>Eukaryota</taxon>
        <taxon>Viridiplantae</taxon>
        <taxon>Streptophyta</taxon>
        <taxon>Embryophyta</taxon>
        <taxon>Tracheophyta</taxon>
        <taxon>Spermatophyta</taxon>
        <taxon>Magnoliopsida</taxon>
        <taxon>Liliopsida</taxon>
        <taxon>Zingiberales</taxon>
        <taxon>Musaceae</taxon>
        <taxon>Ensete</taxon>
    </lineage>
</organism>
<feature type="compositionally biased region" description="Basic and acidic residues" evidence="2">
    <location>
        <begin position="151"/>
        <end position="170"/>
    </location>
</feature>
<feature type="compositionally biased region" description="Polar residues" evidence="2">
    <location>
        <begin position="1"/>
        <end position="19"/>
    </location>
</feature>
<protein>
    <submittedName>
        <fullName evidence="3">Uncharacterized protein</fullName>
    </submittedName>
</protein>
<evidence type="ECO:0000313" key="3">
    <source>
        <dbReference type="EMBL" id="RRT38481.1"/>
    </source>
</evidence>
<gene>
    <name evidence="3" type="ORF">B296_00047926</name>
</gene>
<feature type="region of interest" description="Disordered" evidence="2">
    <location>
        <begin position="1"/>
        <end position="34"/>
    </location>
</feature>
<evidence type="ECO:0000313" key="4">
    <source>
        <dbReference type="Proteomes" id="UP000287651"/>
    </source>
</evidence>
<evidence type="ECO:0000256" key="2">
    <source>
        <dbReference type="SAM" id="MobiDB-lite"/>
    </source>
</evidence>
<reference evidence="3 4" key="1">
    <citation type="journal article" date="2014" name="Agronomy (Basel)">
        <title>A Draft Genome Sequence for Ensete ventricosum, the Drought-Tolerant Tree Against Hunger.</title>
        <authorList>
            <person name="Harrison J."/>
            <person name="Moore K.A."/>
            <person name="Paszkiewicz K."/>
            <person name="Jones T."/>
            <person name="Grant M."/>
            <person name="Ambacheew D."/>
            <person name="Muzemil S."/>
            <person name="Studholme D.J."/>
        </authorList>
    </citation>
    <scope>NUCLEOTIDE SEQUENCE [LARGE SCALE GENOMIC DNA]</scope>
</reference>
<keyword evidence="1" id="KW-0175">Coiled coil</keyword>
<name>A0A426XG59_ENSVE</name>
<evidence type="ECO:0000256" key="1">
    <source>
        <dbReference type="SAM" id="Coils"/>
    </source>
</evidence>
<dbReference type="Proteomes" id="UP000287651">
    <property type="component" value="Unassembled WGS sequence"/>
</dbReference>
<comment type="caution">
    <text evidence="3">The sequence shown here is derived from an EMBL/GenBank/DDBJ whole genome shotgun (WGS) entry which is preliminary data.</text>
</comment>
<feature type="region of interest" description="Disordered" evidence="2">
    <location>
        <begin position="146"/>
        <end position="174"/>
    </location>
</feature>
<proteinExistence type="predicted"/>
<dbReference type="EMBL" id="AMZH03021169">
    <property type="protein sequence ID" value="RRT38481.1"/>
    <property type="molecule type" value="Genomic_DNA"/>
</dbReference>
<sequence length="361" mass="40675">MSSSGSFSVRVVHSTSSEGTRSEGPEASVSRSSCSGIPSLAYTQSQRDLEVIKSCHDVASVINEEALESIWECYSIPERYVLRAPLPEQRPYQPGPSEISISVDVLEASLRWAIRDMTEMWLVKAGLSPTSRVASRLGKRVKIAVRKHKSHHDEESSRQVAREKESEALVKDSSPTYRRSRLMKDLCGMRVRKDDEGYYVLPMADWAPRDLSAEMQARWPNLSYLAKVGDDPEAASEFNWGVLHPTLAKYLYTLPLEILMAQVAKQIALGHHYQMALLDRVYDVGHLVTHMGNRASLLEAKIKKSKIEGYLEQLATARRHVDELQADNAKLRSRLDELTSRLEQADEELNELRAGLAESQR</sequence>
<accession>A0A426XG59</accession>
<dbReference type="AlphaFoldDB" id="A0A426XG59"/>
<feature type="coiled-coil region" evidence="1">
    <location>
        <begin position="307"/>
        <end position="355"/>
    </location>
</feature>